<feature type="domain" description="Chromo" evidence="2">
    <location>
        <begin position="495"/>
        <end position="551"/>
    </location>
</feature>
<dbReference type="OrthoDB" id="436852at2759"/>
<feature type="compositionally biased region" description="Basic and acidic residues" evidence="1">
    <location>
        <begin position="30"/>
        <end position="40"/>
    </location>
</feature>
<accession>A0A854QKF7</accession>
<dbReference type="InterPro" id="IPR023780">
    <property type="entry name" value="Chromo_domain"/>
</dbReference>
<dbReference type="PROSITE" id="PS50013">
    <property type="entry name" value="CHROMO_2"/>
    <property type="match status" value="1"/>
</dbReference>
<feature type="region of interest" description="Disordered" evidence="1">
    <location>
        <begin position="297"/>
        <end position="330"/>
    </location>
</feature>
<protein>
    <recommendedName>
        <fullName evidence="2">Chromo domain-containing protein</fullName>
    </recommendedName>
</protein>
<dbReference type="SUPFAM" id="SSF54160">
    <property type="entry name" value="Chromo domain-like"/>
    <property type="match status" value="1"/>
</dbReference>
<dbReference type="AlphaFoldDB" id="A0A854QKF7"/>
<dbReference type="CDD" id="cd15489">
    <property type="entry name" value="PHD_SF"/>
    <property type="match status" value="1"/>
</dbReference>
<proteinExistence type="predicted"/>
<comment type="caution">
    <text evidence="3">The sequence shown here is derived from an EMBL/GenBank/DDBJ whole genome shotgun (WGS) entry which is preliminary data.</text>
</comment>
<dbReference type="InterPro" id="IPR000953">
    <property type="entry name" value="Chromo/chromo_shadow_dom"/>
</dbReference>
<dbReference type="Proteomes" id="UP000199727">
    <property type="component" value="Unassembled WGS sequence"/>
</dbReference>
<dbReference type="Pfam" id="PF00385">
    <property type="entry name" value="Chromo"/>
    <property type="match status" value="1"/>
</dbReference>
<dbReference type="EMBL" id="AMKT01000020">
    <property type="protein sequence ID" value="OXG27318.1"/>
    <property type="molecule type" value="Genomic_DNA"/>
</dbReference>
<sequence length="586" mass="66219">MNKQPVRPSSRPPSITDESQKRHALSSPLREGDGVSHKRQRIDSPELLFNLRKPDAQQSLVMVINAFNDKLDSQERHFNHKLAEQETRWQTRFENLESKWVGKLALAELEVERSKTKATSIEMDLRERVGRLEGAVAVLMRQSQDMPMPMGNISSIDHHTRGGDTGAFAPHGVPTSSGQAHADLEQTLTPLWSREQAIEDLNEQQVVKIQPPDTVDDKIVVEIQDMSMSIDLTVANDEADTTLSGREHDHANNYFKYIQHIHPTFNQTQNAETSHSNPEDDPVLPTVSPQVLIPNNFANHLEPDTDDDMETDGAHNINNHDHEHNNKHNNNDLWLPDTFISQQDTTTTVSTPLAVDNALATSSRSSRSSSSSSPEYYSIQGEASTSTTTLLPASDGSRRTKGRWPPKRAYSLVGIMQEIVCDWCHGRCHWCCAGLKETSDMSDKSWLCFDCRHLVKSQGLTKQTVEPSQEERCIRSNCILLDDIKPQDLIEEQVFVVERLLGRRSMMRKGKRIEKETQYLVKWDGYGIHECSWEYRANLKPHDTKLVKDFEAALSREGLVSRNTVILLNEATSHWDTETGNPLVGA</sequence>
<dbReference type="GO" id="GO:0006338">
    <property type="term" value="P:chromatin remodeling"/>
    <property type="evidence" value="ECO:0007669"/>
    <property type="project" value="UniProtKB-ARBA"/>
</dbReference>
<gene>
    <name evidence="3" type="ORF">C361_01120</name>
</gene>
<name>A0A854QKF7_CRYNE</name>
<feature type="compositionally biased region" description="Low complexity" evidence="1">
    <location>
        <begin position="362"/>
        <end position="373"/>
    </location>
</feature>
<reference evidence="3 4" key="1">
    <citation type="submission" date="2017-06" db="EMBL/GenBank/DDBJ databases">
        <title>Global population genomics of the pathogenic fungus Cryptococcus neoformans var. grubii.</title>
        <authorList>
            <person name="Cuomo C."/>
            <person name="Litvintseva A."/>
            <person name="Chen Y."/>
            <person name="Young S."/>
            <person name="Zeng Q."/>
            <person name="Chapman S."/>
            <person name="Gujja S."/>
            <person name="Saif S."/>
            <person name="Birren B."/>
        </authorList>
    </citation>
    <scope>NUCLEOTIDE SEQUENCE [LARGE SCALE GENOMIC DNA]</scope>
    <source>
        <strain evidence="3 4">Tu259-1</strain>
    </source>
</reference>
<evidence type="ECO:0000313" key="4">
    <source>
        <dbReference type="Proteomes" id="UP000199727"/>
    </source>
</evidence>
<evidence type="ECO:0000259" key="2">
    <source>
        <dbReference type="PROSITE" id="PS50013"/>
    </source>
</evidence>
<dbReference type="SMART" id="SM00298">
    <property type="entry name" value="CHROMO"/>
    <property type="match status" value="1"/>
</dbReference>
<evidence type="ECO:0000313" key="3">
    <source>
        <dbReference type="EMBL" id="OXG27318.1"/>
    </source>
</evidence>
<feature type="region of interest" description="Disordered" evidence="1">
    <location>
        <begin position="359"/>
        <end position="404"/>
    </location>
</feature>
<feature type="region of interest" description="Disordered" evidence="1">
    <location>
        <begin position="1"/>
        <end position="40"/>
    </location>
</feature>
<organism evidence="3 4">
    <name type="scientific">Cryptococcus neoformans Tu259-1</name>
    <dbReference type="NCBI Taxonomy" id="1230072"/>
    <lineage>
        <taxon>Eukaryota</taxon>
        <taxon>Fungi</taxon>
        <taxon>Dikarya</taxon>
        <taxon>Basidiomycota</taxon>
        <taxon>Agaricomycotina</taxon>
        <taxon>Tremellomycetes</taxon>
        <taxon>Tremellales</taxon>
        <taxon>Cryptococcaceae</taxon>
        <taxon>Cryptococcus</taxon>
        <taxon>Cryptococcus neoformans species complex</taxon>
    </lineage>
</organism>
<feature type="compositionally biased region" description="Basic and acidic residues" evidence="1">
    <location>
        <begin position="318"/>
        <end position="330"/>
    </location>
</feature>
<evidence type="ECO:0000256" key="1">
    <source>
        <dbReference type="SAM" id="MobiDB-lite"/>
    </source>
</evidence>
<dbReference type="Gene3D" id="2.40.50.40">
    <property type="match status" value="1"/>
</dbReference>
<dbReference type="InterPro" id="IPR016197">
    <property type="entry name" value="Chromo-like_dom_sf"/>
</dbReference>